<feature type="compositionally biased region" description="Polar residues" evidence="1">
    <location>
        <begin position="386"/>
        <end position="396"/>
    </location>
</feature>
<dbReference type="EMBL" id="LN483167">
    <property type="protein sequence ID" value="CDZ96692.1"/>
    <property type="molecule type" value="Genomic_DNA"/>
</dbReference>
<accession>A0A0F7SIB6</accession>
<feature type="region of interest" description="Disordered" evidence="1">
    <location>
        <begin position="225"/>
        <end position="247"/>
    </location>
</feature>
<sequence length="441" mass="48819">MSYNFTSSPLCTPSLSLISTASCASSDAPFSPPGICGMPPSPSPANRTAPLTRSLRMEKGHPLQELFMIMYLGKARSESIQQHEVVLGQCAREDRRTDEAKRAEHVGRTKLAGRVGRTKLAERMESSRPNRKLRKTARMKIDSSTWKPPRENVSFNDLSSKSLAVSTATSSRTRTVSREQLATCRAPSRSHRNPRVEGRLILGELEWPQRRLSCVSPTVPLLSSPSSKFLESSPTTSPLLGKRARQPTESDLYIDSVDMFLLATKSVTSQMEDVSEYSGFKDSSLDKPSGESSRLAKRAKYSLCVSPKITSQPSPSIQWASAKSGSSCMELYKSEHRRPTALSQQRARPVADKEYIGSVEAWVKHVESARLYCDRHKRASSRRSLKNTLEAGSSSRPVHKPDQILPPITHSVTYMEVESDLSVLGMNRKDEDVFSSASVTL</sequence>
<proteinExistence type="predicted"/>
<feature type="compositionally biased region" description="Low complexity" evidence="1">
    <location>
        <begin position="225"/>
        <end position="234"/>
    </location>
</feature>
<organism evidence="2">
    <name type="scientific">Phaffia rhodozyma</name>
    <name type="common">Yeast</name>
    <name type="synonym">Xanthophyllomyces dendrorhous</name>
    <dbReference type="NCBI Taxonomy" id="264483"/>
    <lineage>
        <taxon>Eukaryota</taxon>
        <taxon>Fungi</taxon>
        <taxon>Dikarya</taxon>
        <taxon>Basidiomycota</taxon>
        <taxon>Agaricomycotina</taxon>
        <taxon>Tremellomycetes</taxon>
        <taxon>Cystofilobasidiales</taxon>
        <taxon>Mrakiaceae</taxon>
        <taxon>Phaffia</taxon>
    </lineage>
</organism>
<dbReference type="AlphaFoldDB" id="A0A0F7SIB6"/>
<feature type="region of interest" description="Disordered" evidence="1">
    <location>
        <begin position="123"/>
        <end position="148"/>
    </location>
</feature>
<name>A0A0F7SIB6_PHARH</name>
<reference evidence="2" key="1">
    <citation type="submission" date="2014-08" db="EMBL/GenBank/DDBJ databases">
        <authorList>
            <person name="Sharma Rahul"/>
            <person name="Thines Marco"/>
        </authorList>
    </citation>
    <scope>NUCLEOTIDE SEQUENCE</scope>
</reference>
<evidence type="ECO:0000313" key="2">
    <source>
        <dbReference type="EMBL" id="CDZ96692.1"/>
    </source>
</evidence>
<feature type="region of interest" description="Disordered" evidence="1">
    <location>
        <begin position="382"/>
        <end position="405"/>
    </location>
</feature>
<protein>
    <submittedName>
        <fullName evidence="2">Uncharacterized protein</fullName>
    </submittedName>
</protein>
<feature type="compositionally biased region" description="Basic residues" evidence="1">
    <location>
        <begin position="129"/>
        <end position="138"/>
    </location>
</feature>
<evidence type="ECO:0000256" key="1">
    <source>
        <dbReference type="SAM" id="MobiDB-lite"/>
    </source>
</evidence>